<comment type="caution">
    <text evidence="6">The sequence shown here is derived from an EMBL/GenBank/DDBJ whole genome shotgun (WGS) entry which is preliminary data.</text>
</comment>
<dbReference type="GO" id="GO:0006302">
    <property type="term" value="P:double-strand break repair"/>
    <property type="evidence" value="ECO:0007669"/>
    <property type="project" value="InterPro"/>
</dbReference>
<evidence type="ECO:0000259" key="5">
    <source>
        <dbReference type="Pfam" id="PF13476"/>
    </source>
</evidence>
<dbReference type="InterPro" id="IPR038729">
    <property type="entry name" value="Rad50/SbcC_AAA"/>
</dbReference>
<reference evidence="6" key="2">
    <citation type="submission" date="2021-04" db="EMBL/GenBank/DDBJ databases">
        <authorList>
            <person name="Gilroy R."/>
        </authorList>
    </citation>
    <scope>NUCLEOTIDE SEQUENCE</scope>
    <source>
        <strain evidence="6">CHK169-2315</strain>
    </source>
</reference>
<evidence type="ECO:0000256" key="3">
    <source>
        <dbReference type="ARBA" id="ARBA00013368"/>
    </source>
</evidence>
<comment type="similarity">
    <text evidence="1">Belongs to the SMC family. SbcC subfamily.</text>
</comment>
<proteinExistence type="inferred from homology"/>
<dbReference type="PANTHER" id="PTHR32114:SF2">
    <property type="entry name" value="ABC TRANSPORTER ABCH.3"/>
    <property type="match status" value="1"/>
</dbReference>
<feature type="non-terminal residue" evidence="6">
    <location>
        <position position="656"/>
    </location>
</feature>
<evidence type="ECO:0000256" key="4">
    <source>
        <dbReference type="SAM" id="Coils"/>
    </source>
</evidence>
<accession>A0A9D1PNR3</accession>
<comment type="subunit">
    <text evidence="2">Heterodimer of SbcC and SbcD.</text>
</comment>
<evidence type="ECO:0000313" key="6">
    <source>
        <dbReference type="EMBL" id="HIV75377.1"/>
    </source>
</evidence>
<dbReference type="Pfam" id="PF13476">
    <property type="entry name" value="AAA_23"/>
    <property type="match status" value="1"/>
</dbReference>
<feature type="coiled-coil region" evidence="4">
    <location>
        <begin position="539"/>
        <end position="653"/>
    </location>
</feature>
<dbReference type="Gene3D" id="3.40.50.300">
    <property type="entry name" value="P-loop containing nucleotide triphosphate hydrolases"/>
    <property type="match status" value="1"/>
</dbReference>
<dbReference type="Proteomes" id="UP000823937">
    <property type="component" value="Unassembled WGS sequence"/>
</dbReference>
<sequence>MRPLKIEMSAFGPYKEKESIDFSKLAHHQLFVISGPTGAGKTTVFDAICFALYGTASGSDRQNISMLRSHFADDDVHTSVTFIFRLRDKTYRVFRQLGHKKAGNKTATGEKYELYEILADNSEVPAVERQIVTEINKKLEQLIGLTEDQFKQIVMLPQGEFRKLLTSETENKEAILRRLFKTEKYKQFNHILQEKRDHLLRQFTEEKKMLNHFMDQVTAVTEVREDSPLALLLQQETYNSGQVVEALLSEWEFLCEKERTEKQAYETAQQSYENQLAVLNESINLNEKFVEKEQREASLQQLLRQTDSYKQKETTLEAANEAAKIMPYETQLNERKTELTSYTIKQKDLEEKIVHVKKLYEQAVEMYEKEVLQEGEREKLKREVDRLESFLPIVEQMAMKEKKLEEQRKQIEQNRVTVEGINKKISENERQLDAKKHAIESAEAQLKSLGKIEEKLHALREKYHVVNEFHKIHDEAMESKGKLNRAQTIFTEEKEKYNQLESVWFNQQAVVLASHLHDGEACPVCGSSDHPNKATNNGASITKEQIEEKKQYMEKLEQRLRKIEQSHFELEGSWKMYKQKMDEYELSIKHLDETKATIKQEGQQLKDTIDKLQLLEKEYDTNRKAVGALEEDIKVQRKKKEELDQKYAEENATYRS</sequence>
<organism evidence="6 7">
    <name type="scientific">Candidatus Pseudogracilibacillus intestinigallinarum</name>
    <dbReference type="NCBI Taxonomy" id="2838742"/>
    <lineage>
        <taxon>Bacteria</taxon>
        <taxon>Bacillati</taxon>
        <taxon>Bacillota</taxon>
        <taxon>Bacilli</taxon>
        <taxon>Bacillales</taxon>
        <taxon>Bacillaceae</taxon>
        <taxon>Pseudogracilibacillus</taxon>
    </lineage>
</organism>
<feature type="coiled-coil region" evidence="4">
    <location>
        <begin position="255"/>
        <end position="312"/>
    </location>
</feature>
<dbReference type="EMBL" id="DXHX01000136">
    <property type="protein sequence ID" value="HIV75377.1"/>
    <property type="molecule type" value="Genomic_DNA"/>
</dbReference>
<feature type="domain" description="Rad50/SbcC-type AAA" evidence="5">
    <location>
        <begin position="5"/>
        <end position="209"/>
    </location>
</feature>
<evidence type="ECO:0000313" key="7">
    <source>
        <dbReference type="Proteomes" id="UP000823937"/>
    </source>
</evidence>
<reference evidence="6" key="1">
    <citation type="journal article" date="2021" name="PeerJ">
        <title>Extensive microbial diversity within the chicken gut microbiome revealed by metagenomics and culture.</title>
        <authorList>
            <person name="Gilroy R."/>
            <person name="Ravi A."/>
            <person name="Getino M."/>
            <person name="Pursley I."/>
            <person name="Horton D.L."/>
            <person name="Alikhan N.F."/>
            <person name="Baker D."/>
            <person name="Gharbi K."/>
            <person name="Hall N."/>
            <person name="Watson M."/>
            <person name="Adriaenssens E.M."/>
            <person name="Foster-Nyarko E."/>
            <person name="Jarju S."/>
            <person name="Secka A."/>
            <person name="Antonio M."/>
            <person name="Oren A."/>
            <person name="Chaudhuri R.R."/>
            <person name="La Ragione R."/>
            <person name="Hildebrand F."/>
            <person name="Pallen M.J."/>
        </authorList>
    </citation>
    <scope>NUCLEOTIDE SEQUENCE</scope>
    <source>
        <strain evidence="6">CHK169-2315</strain>
    </source>
</reference>
<keyword evidence="4" id="KW-0175">Coiled coil</keyword>
<gene>
    <name evidence="6" type="ORF">H9895_09885</name>
</gene>
<evidence type="ECO:0000256" key="2">
    <source>
        <dbReference type="ARBA" id="ARBA00011322"/>
    </source>
</evidence>
<dbReference type="InterPro" id="IPR027417">
    <property type="entry name" value="P-loop_NTPase"/>
</dbReference>
<name>A0A9D1PNR3_9BACI</name>
<feature type="coiled-coil region" evidence="4">
    <location>
        <begin position="394"/>
        <end position="462"/>
    </location>
</feature>
<protein>
    <recommendedName>
        <fullName evidence="3">Nuclease SbcCD subunit C</fullName>
    </recommendedName>
</protein>
<dbReference type="PANTHER" id="PTHR32114">
    <property type="entry name" value="ABC TRANSPORTER ABCH.3"/>
    <property type="match status" value="1"/>
</dbReference>
<dbReference type="AlphaFoldDB" id="A0A9D1PNR3"/>
<evidence type="ECO:0000256" key="1">
    <source>
        <dbReference type="ARBA" id="ARBA00006930"/>
    </source>
</evidence>
<dbReference type="GO" id="GO:0016887">
    <property type="term" value="F:ATP hydrolysis activity"/>
    <property type="evidence" value="ECO:0007669"/>
    <property type="project" value="InterPro"/>
</dbReference>
<dbReference type="SUPFAM" id="SSF52540">
    <property type="entry name" value="P-loop containing nucleoside triphosphate hydrolases"/>
    <property type="match status" value="1"/>
</dbReference>